<gene>
    <name evidence="2" type="ORF">GCM10010324_04940</name>
</gene>
<evidence type="ECO:0000256" key="1">
    <source>
        <dbReference type="SAM" id="MobiDB-lite"/>
    </source>
</evidence>
<feature type="region of interest" description="Disordered" evidence="1">
    <location>
        <begin position="185"/>
        <end position="207"/>
    </location>
</feature>
<protein>
    <recommendedName>
        <fullName evidence="4">Phage tail protein</fullName>
    </recommendedName>
</protein>
<dbReference type="EMBL" id="BMUT01000001">
    <property type="protein sequence ID" value="GGX63200.1"/>
    <property type="molecule type" value="Genomic_DNA"/>
</dbReference>
<evidence type="ECO:0008006" key="4">
    <source>
        <dbReference type="Google" id="ProtNLM"/>
    </source>
</evidence>
<evidence type="ECO:0000313" key="3">
    <source>
        <dbReference type="Proteomes" id="UP000659223"/>
    </source>
</evidence>
<organism evidence="2 3">
    <name type="scientific">Streptomyces hiroshimensis</name>
    <dbReference type="NCBI Taxonomy" id="66424"/>
    <lineage>
        <taxon>Bacteria</taxon>
        <taxon>Bacillati</taxon>
        <taxon>Actinomycetota</taxon>
        <taxon>Actinomycetes</taxon>
        <taxon>Kitasatosporales</taxon>
        <taxon>Streptomycetaceae</taxon>
        <taxon>Streptomyces</taxon>
    </lineage>
</organism>
<dbReference type="RefSeq" id="WP_229898692.1">
    <property type="nucleotide sequence ID" value="NZ_BMUT01000001.1"/>
</dbReference>
<proteinExistence type="predicted"/>
<dbReference type="InterPro" id="IPR058154">
    <property type="entry name" value="Bxb1_TTP-like"/>
</dbReference>
<dbReference type="Pfam" id="PF25681">
    <property type="entry name" value="Phage_TTP_17"/>
    <property type="match status" value="1"/>
</dbReference>
<reference evidence="3" key="1">
    <citation type="journal article" date="2019" name="Int. J. Syst. Evol. Microbiol.">
        <title>The Global Catalogue of Microorganisms (GCM) 10K type strain sequencing project: providing services to taxonomists for standard genome sequencing and annotation.</title>
        <authorList>
            <consortium name="The Broad Institute Genomics Platform"/>
            <consortium name="The Broad Institute Genome Sequencing Center for Infectious Disease"/>
            <person name="Wu L."/>
            <person name="Ma J."/>
        </authorList>
    </citation>
    <scope>NUCLEOTIDE SEQUENCE [LARGE SCALE GENOMIC DNA]</scope>
    <source>
        <strain evidence="3">JCM 4586</strain>
    </source>
</reference>
<sequence>MIQISRAADLAMVGANGGAWVAPQGTPGPTVLGTPSAPWTGLGAISDGGLKYGFDEDHKEFTPWGVTSAFRTQITKSVRTFGITMWETNSPIVKSLMFRIPVNDLAPGADGITRFAETASPAPDRRAWYFLVADGDTMEGFYVPSGEITDRSDVTYKSEDMAGYDVKITAYPDSRNNTVYHTFSVKIPDASPTPPPAPNPAPSETKS</sequence>
<keyword evidence="3" id="KW-1185">Reference proteome</keyword>
<feature type="compositionally biased region" description="Pro residues" evidence="1">
    <location>
        <begin position="191"/>
        <end position="201"/>
    </location>
</feature>
<name>A0ABQ2Y4D1_9ACTN</name>
<evidence type="ECO:0000313" key="2">
    <source>
        <dbReference type="EMBL" id="GGX63200.1"/>
    </source>
</evidence>
<accession>A0ABQ2Y4D1</accession>
<comment type="caution">
    <text evidence="2">The sequence shown here is derived from an EMBL/GenBank/DDBJ whole genome shotgun (WGS) entry which is preliminary data.</text>
</comment>
<dbReference type="Proteomes" id="UP000659223">
    <property type="component" value="Unassembled WGS sequence"/>
</dbReference>